<feature type="compositionally biased region" description="Polar residues" evidence="1">
    <location>
        <begin position="164"/>
        <end position="175"/>
    </location>
</feature>
<dbReference type="EMBL" id="CALTRL010006334">
    <property type="protein sequence ID" value="CAH7690563.1"/>
    <property type="molecule type" value="Genomic_DNA"/>
</dbReference>
<reference evidence="2" key="1">
    <citation type="submission" date="2022-06" db="EMBL/GenBank/DDBJ databases">
        <authorList>
            <consortium name="SYNGENTA / RWTH Aachen University"/>
        </authorList>
    </citation>
    <scope>NUCLEOTIDE SEQUENCE</scope>
</reference>
<dbReference type="Proteomes" id="UP001153365">
    <property type="component" value="Unassembled WGS sequence"/>
</dbReference>
<protein>
    <submittedName>
        <fullName evidence="2">Expressed protein</fullName>
    </submittedName>
</protein>
<evidence type="ECO:0000313" key="2">
    <source>
        <dbReference type="EMBL" id="CAH7690563.1"/>
    </source>
</evidence>
<dbReference type="AlphaFoldDB" id="A0AAV0BWC9"/>
<keyword evidence="3" id="KW-1185">Reference proteome</keyword>
<evidence type="ECO:0000256" key="1">
    <source>
        <dbReference type="SAM" id="MobiDB-lite"/>
    </source>
</evidence>
<feature type="compositionally biased region" description="Polar residues" evidence="1">
    <location>
        <begin position="135"/>
        <end position="157"/>
    </location>
</feature>
<comment type="caution">
    <text evidence="2">The sequence shown here is derived from an EMBL/GenBank/DDBJ whole genome shotgun (WGS) entry which is preliminary data.</text>
</comment>
<name>A0AAV0BWC9_PHAPC</name>
<feature type="region of interest" description="Disordered" evidence="1">
    <location>
        <begin position="128"/>
        <end position="249"/>
    </location>
</feature>
<accession>A0AAV0BWC9</accession>
<feature type="compositionally biased region" description="Basic and acidic residues" evidence="1">
    <location>
        <begin position="197"/>
        <end position="206"/>
    </location>
</feature>
<evidence type="ECO:0000313" key="3">
    <source>
        <dbReference type="Proteomes" id="UP001153365"/>
    </source>
</evidence>
<proteinExistence type="predicted"/>
<sequence>MDKQEILTNCSKMRPLGCIFNLEKLQLIIILLSFIHRTNGSLDFFEASTLNSGSHSIDLNHPTPQPSNLIDSSIGEGVLEIPIRKRFRNHESNTGSLKLARFDLNELPEDTGSELSHKLDEEISELGSYRDHGQTSKSQTMESALQSPTDSKPSSVDTGHVSMESASDQDQSINESEILRDTRDFYTYQVPKNKSGRRYDQKDKNQHSSKRFKKKNTPPGKKILNIYAAQSRKRKNPDGSNEKDLSMDSEVKGRDEMSIFIKKRVKYKVKNSLSTNYLKYFITSLSAKVKNPGPFDMQGEKTYRSPYNSDLLGFIDKNLEKMLPSELGKIKISKIFFETIKNIFWNNVEGLFFLSEEKFSLAILSVDSNSHLDFSQTWIHYSRNLHKTSSSASAAKRFHFSTAFSKFLKYEKLSRFFLNDEMRQTAITGFFELNSRLLESTSDNIHTRKGINGKILKQTWSRMTSFLAYVHAFNAIIAPGDTKPLSYHQLLQQQKDAIEFFFQLHNKVESLRAETRATKVRYVIMKPFNDKSDFEEEKQKLMKKIFSSHLRSDNAPWLYIELWMMNFRTSLYNIMKSPSLGEKKFRSLANRVFFILFSGMYSYTKLIKSNQSI</sequence>
<feature type="non-terminal residue" evidence="2">
    <location>
        <position position="1"/>
    </location>
</feature>
<feature type="compositionally biased region" description="Basic and acidic residues" evidence="1">
    <location>
        <begin position="236"/>
        <end position="249"/>
    </location>
</feature>
<feature type="non-terminal residue" evidence="2">
    <location>
        <position position="613"/>
    </location>
</feature>
<organism evidence="2 3">
    <name type="scientific">Phakopsora pachyrhizi</name>
    <name type="common">Asian soybean rust disease fungus</name>
    <dbReference type="NCBI Taxonomy" id="170000"/>
    <lineage>
        <taxon>Eukaryota</taxon>
        <taxon>Fungi</taxon>
        <taxon>Dikarya</taxon>
        <taxon>Basidiomycota</taxon>
        <taxon>Pucciniomycotina</taxon>
        <taxon>Pucciniomycetes</taxon>
        <taxon>Pucciniales</taxon>
        <taxon>Phakopsoraceae</taxon>
        <taxon>Phakopsora</taxon>
    </lineage>
</organism>
<gene>
    <name evidence="2" type="ORF">PPACK8108_LOCUS25946</name>
</gene>
<feature type="compositionally biased region" description="Basic residues" evidence="1">
    <location>
        <begin position="207"/>
        <end position="216"/>
    </location>
</feature>